<keyword evidence="5" id="KW-1185">Reference proteome</keyword>
<gene>
    <name evidence="4" type="ORF">SAMN04488026_100466</name>
</gene>
<dbReference type="AlphaFoldDB" id="A0A1G8LKZ2"/>
<keyword evidence="1" id="KW-1133">Transmembrane helix</keyword>
<feature type="chain" id="PRO_5011724379" evidence="2">
    <location>
        <begin position="25"/>
        <end position="547"/>
    </location>
</feature>
<dbReference type="STRING" id="571298.SAMN04488026_100466"/>
<accession>A0A1G8LKZ2</accession>
<keyword evidence="1" id="KW-0472">Membrane</keyword>
<dbReference type="SUPFAM" id="SSF48695">
    <property type="entry name" value="Multiheme cytochromes"/>
    <property type="match status" value="1"/>
</dbReference>
<keyword evidence="2" id="KW-0732">Signal</keyword>
<evidence type="ECO:0000256" key="2">
    <source>
        <dbReference type="SAM" id="SignalP"/>
    </source>
</evidence>
<dbReference type="RefSeq" id="WP_093149453.1">
    <property type="nucleotide sequence ID" value="NZ_FNEK01000004.1"/>
</dbReference>
<proteinExistence type="predicted"/>
<evidence type="ECO:0000259" key="3">
    <source>
        <dbReference type="Pfam" id="PF13435"/>
    </source>
</evidence>
<evidence type="ECO:0000313" key="5">
    <source>
        <dbReference type="Proteomes" id="UP000199382"/>
    </source>
</evidence>
<dbReference type="EMBL" id="FNEK01000004">
    <property type="protein sequence ID" value="SDI55880.1"/>
    <property type="molecule type" value="Genomic_DNA"/>
</dbReference>
<keyword evidence="1" id="KW-0812">Transmembrane</keyword>
<dbReference type="OrthoDB" id="9788513at2"/>
<dbReference type="InterPro" id="IPR036280">
    <property type="entry name" value="Multihaem_cyt_sf"/>
</dbReference>
<reference evidence="4 5" key="1">
    <citation type="submission" date="2016-10" db="EMBL/GenBank/DDBJ databases">
        <authorList>
            <person name="de Groot N.N."/>
        </authorList>
    </citation>
    <scope>NUCLEOTIDE SEQUENCE [LARGE SCALE GENOMIC DNA]</scope>
    <source>
        <strain evidence="4 5">DSM 25294</strain>
    </source>
</reference>
<dbReference type="Pfam" id="PF13435">
    <property type="entry name" value="Cytochrome_C554"/>
    <property type="match status" value="1"/>
</dbReference>
<dbReference type="NCBIfam" id="TIGR04315">
    <property type="entry name" value="octaheme_Shew"/>
    <property type="match status" value="1"/>
</dbReference>
<evidence type="ECO:0000256" key="1">
    <source>
        <dbReference type="SAM" id="Phobius"/>
    </source>
</evidence>
<feature type="domain" description="Cytochrome c-552/4" evidence="3">
    <location>
        <begin position="60"/>
        <end position="140"/>
    </location>
</feature>
<dbReference type="PIRSF" id="PIRSF039014">
    <property type="entry name" value="OTR_cyc"/>
    <property type="match status" value="1"/>
</dbReference>
<dbReference type="Pfam" id="PF11783">
    <property type="entry name" value="Cytochrome_cB"/>
    <property type="match status" value="1"/>
</dbReference>
<feature type="transmembrane region" description="Helical" evidence="1">
    <location>
        <begin position="518"/>
        <end position="539"/>
    </location>
</feature>
<dbReference type="InterPro" id="IPR024673">
    <property type="entry name" value="Octahem_Cyt_c"/>
</dbReference>
<dbReference type="Gene3D" id="1.10.1130.10">
    <property type="entry name" value="Flavocytochrome C3, Chain A"/>
    <property type="match status" value="2"/>
</dbReference>
<evidence type="ECO:0000313" key="4">
    <source>
        <dbReference type="EMBL" id="SDI55880.1"/>
    </source>
</evidence>
<feature type="signal peptide" evidence="2">
    <location>
        <begin position="1"/>
        <end position="24"/>
    </location>
</feature>
<sequence length="547" mass="59374">MISKHSLFAVGLTLALAGAGAALAQETTAPPGDSSGSTVDHSKLEALQKDFATGPEVTAACLSCHTEAAAQVKESIHWSWDYEHPETGQDLGKNNVVNSYCVAVAANEPRCTSCHVGYGWDDMNQPPPASETAVDCLVCHDKTDTYAKIPAGAGKPFGKEIKEGAKTNMGTPAQPVDLMKVAQSVGQPDRDNCGNCHFYGGGGDNVKHGDLSSAMHNPTEDVDIHMASDGLNFTCNECHVSDKHQWHGSRYNVTAKDTAGAPLPGQRHDVATCESCHDTEPHDSLTLIGFKLNSHRDKIACQTCHIPEYAKGGVPTKTVWDWSTAGKKNDEGKPFKVAGYETAGGKKKPTYDSMKGDFQWGEDLQPEYFWFDGQVEYANAEREIDPSGVVEVNMISGSQDDEKSRIWPFKVMRGKQPYDTERNRLLYPHLFGPGSDTAYWGKWDWDKAFEAGAAASGTEYSGSYDFVSTEMYWPITHMVAPSKDAVQCEECHKENGRLANIAGIHIPGANPMGPGGKLGALILLLTLGGVVIHAIMRFFGRKNMKEQ</sequence>
<dbReference type="InterPro" id="IPR023155">
    <property type="entry name" value="Cyt_c-552/4"/>
</dbReference>
<protein>
    <submittedName>
        <fullName evidence="4">Octaheme c-type cytochrome, tetrathionate reductase family</fullName>
    </submittedName>
</protein>
<name>A0A1G8LKZ2_9RHOB</name>
<organism evidence="4 5">
    <name type="scientific">Aliiruegeria lutimaris</name>
    <dbReference type="NCBI Taxonomy" id="571298"/>
    <lineage>
        <taxon>Bacteria</taxon>
        <taxon>Pseudomonadati</taxon>
        <taxon>Pseudomonadota</taxon>
        <taxon>Alphaproteobacteria</taxon>
        <taxon>Rhodobacterales</taxon>
        <taxon>Roseobacteraceae</taxon>
        <taxon>Aliiruegeria</taxon>
    </lineage>
</organism>
<dbReference type="Proteomes" id="UP000199382">
    <property type="component" value="Unassembled WGS sequence"/>
</dbReference>